<reference evidence="2 3" key="1">
    <citation type="submission" date="2021-12" db="EMBL/GenBank/DDBJ databases">
        <title>Discovery of the Pendulisporaceae a myxobacterial family with distinct sporulation behavior and unique specialized metabolism.</title>
        <authorList>
            <person name="Garcia R."/>
            <person name="Popoff A."/>
            <person name="Bader C.D."/>
            <person name="Loehr J."/>
            <person name="Walesch S."/>
            <person name="Walt C."/>
            <person name="Boldt J."/>
            <person name="Bunk B."/>
            <person name="Haeckl F.J.F.P.J."/>
            <person name="Gunesch A.P."/>
            <person name="Birkelbach J."/>
            <person name="Nuebel U."/>
            <person name="Pietschmann T."/>
            <person name="Bach T."/>
            <person name="Mueller R."/>
        </authorList>
    </citation>
    <scope>NUCLEOTIDE SEQUENCE [LARGE SCALE GENOMIC DNA]</scope>
    <source>
        <strain evidence="2 3">MSr12523</strain>
    </source>
</reference>
<sequence length="418" mass="46695">MPSSVPSKIRKKIEWFFHRAEGAFLSDAVLAAEGAHLEPKEARARLADSGEHLQAMDLVGRFEQLERALDGDAEKRRAYVGQYGAAGVQCFRAGTETRIYCLAVETFPRHVNNVYVVLEPGSALMLDCGSDLPSSRRDLALGFAVMRDLFREDVRQEALDWCVISHAHYDHFGGSNAVKRETRAHLAVHELDARVLSCFDERLVVVSKDIDVYLRRAGIADDARAVMLGLYTAHKTLFKPVQVDRVLRDGDQIGPGYRVHHVPGHCPGLICLQVHDVLLTSDHVLARITPHQFPQAITPFAGLEHYFHSLAKIRKLEGINYALGGHEEPIWDLRARIDAMANFHRQRLARVLEVCDAPRTVLGVAEALFGHQEGYGFLLAIEEAGAHVEYLHDLGKLRIANLDEVATSRDPVIEYVAR</sequence>
<dbReference type="InterPro" id="IPR001279">
    <property type="entry name" value="Metallo-B-lactamas"/>
</dbReference>
<dbReference type="Gene3D" id="3.60.15.10">
    <property type="entry name" value="Ribonuclease Z/Hydroxyacylglutathione hydrolase-like"/>
    <property type="match status" value="1"/>
</dbReference>
<evidence type="ECO:0000313" key="3">
    <source>
        <dbReference type="Proteomes" id="UP001379533"/>
    </source>
</evidence>
<feature type="domain" description="Metallo-beta-lactamase" evidence="1">
    <location>
        <begin position="111"/>
        <end position="326"/>
    </location>
</feature>
<dbReference type="SUPFAM" id="SSF56281">
    <property type="entry name" value="Metallo-hydrolase/oxidoreductase"/>
    <property type="match status" value="1"/>
</dbReference>
<name>A0ABZ2KHR7_9BACT</name>
<organism evidence="2 3">
    <name type="scientific">Pendulispora brunnea</name>
    <dbReference type="NCBI Taxonomy" id="2905690"/>
    <lineage>
        <taxon>Bacteria</taxon>
        <taxon>Pseudomonadati</taxon>
        <taxon>Myxococcota</taxon>
        <taxon>Myxococcia</taxon>
        <taxon>Myxococcales</taxon>
        <taxon>Sorangiineae</taxon>
        <taxon>Pendulisporaceae</taxon>
        <taxon>Pendulispora</taxon>
    </lineage>
</organism>
<keyword evidence="3" id="KW-1185">Reference proteome</keyword>
<dbReference type="InterPro" id="IPR050662">
    <property type="entry name" value="Sec-metab_biosynth-thioest"/>
</dbReference>
<dbReference type="PANTHER" id="PTHR23131:SF4">
    <property type="entry name" value="METALLO-BETA-LACTAMASE SUPERFAMILY POTEIN"/>
    <property type="match status" value="1"/>
</dbReference>
<dbReference type="InterPro" id="IPR036866">
    <property type="entry name" value="RibonucZ/Hydroxyglut_hydro"/>
</dbReference>
<dbReference type="EMBL" id="CP089982">
    <property type="protein sequence ID" value="WXA98099.1"/>
    <property type="molecule type" value="Genomic_DNA"/>
</dbReference>
<dbReference type="Proteomes" id="UP001379533">
    <property type="component" value="Chromosome"/>
</dbReference>
<dbReference type="RefSeq" id="WP_394848711.1">
    <property type="nucleotide sequence ID" value="NZ_CP089982.1"/>
</dbReference>
<gene>
    <name evidence="2" type="ORF">LZC95_14805</name>
</gene>
<dbReference type="PANTHER" id="PTHR23131">
    <property type="entry name" value="ENDORIBONUCLEASE LACTB2"/>
    <property type="match status" value="1"/>
</dbReference>
<accession>A0ABZ2KHR7</accession>
<proteinExistence type="predicted"/>
<evidence type="ECO:0000313" key="2">
    <source>
        <dbReference type="EMBL" id="WXA98099.1"/>
    </source>
</evidence>
<protein>
    <submittedName>
        <fullName evidence="2">MBL fold metallo-hydrolase</fullName>
    </submittedName>
</protein>
<evidence type="ECO:0000259" key="1">
    <source>
        <dbReference type="SMART" id="SM00849"/>
    </source>
</evidence>
<dbReference type="Pfam" id="PF00753">
    <property type="entry name" value="Lactamase_B"/>
    <property type="match status" value="1"/>
</dbReference>
<dbReference type="SMART" id="SM00849">
    <property type="entry name" value="Lactamase_B"/>
    <property type="match status" value="1"/>
</dbReference>